<organism evidence="3 4">
    <name type="scientific">Staphylococcus pasteuri_A</name>
    <dbReference type="NCBI Taxonomy" id="3062664"/>
    <lineage>
        <taxon>Bacteria</taxon>
        <taxon>Bacillati</taxon>
        <taxon>Bacillota</taxon>
        <taxon>Bacilli</taxon>
        <taxon>Bacillales</taxon>
        <taxon>Staphylococcaceae</taxon>
        <taxon>Staphylococcus</taxon>
    </lineage>
</organism>
<sequence length="187" mass="21631">MYCPNCGNKLESNTRFCANCGTPINNDSSNQGYQENNYYNQTQSIQQTKSQKNPWELYVDAWKNAFNYQGITSRRGFWWTYLIHVIIGIVLTLFVLLIQATDSILELLLIGILYLPLVAISARRMRDTNKSIYWGIIPIVVQWFFQPVMVGDYLSGVMQIAVIPLTIVFIVFACQRTKNTENRERIN</sequence>
<feature type="transmembrane region" description="Helical" evidence="1">
    <location>
        <begin position="156"/>
        <end position="174"/>
    </location>
</feature>
<accession>A0AAW7YU83</accession>
<evidence type="ECO:0000313" key="3">
    <source>
        <dbReference type="EMBL" id="MDO6573683.1"/>
    </source>
</evidence>
<dbReference type="PANTHER" id="PTHR34980:SF2">
    <property type="entry name" value="INNER MEMBRANE PROTEIN YHAH-RELATED"/>
    <property type="match status" value="1"/>
</dbReference>
<proteinExistence type="predicted"/>
<dbReference type="InterPro" id="IPR008523">
    <property type="entry name" value="DUF805"/>
</dbReference>
<feature type="transmembrane region" description="Helical" evidence="1">
    <location>
        <begin position="78"/>
        <end position="98"/>
    </location>
</feature>
<feature type="transmembrane region" description="Helical" evidence="1">
    <location>
        <begin position="132"/>
        <end position="150"/>
    </location>
</feature>
<evidence type="ECO:0000313" key="4">
    <source>
        <dbReference type="Proteomes" id="UP001170310"/>
    </source>
</evidence>
<keyword evidence="4" id="KW-1185">Reference proteome</keyword>
<dbReference type="Proteomes" id="UP001170310">
    <property type="component" value="Unassembled WGS sequence"/>
</dbReference>
<dbReference type="Pfam" id="PF05656">
    <property type="entry name" value="DUF805"/>
    <property type="match status" value="1"/>
</dbReference>
<protein>
    <submittedName>
        <fullName evidence="3">DUF805 domain-containing protein</fullName>
    </submittedName>
</protein>
<dbReference type="GO" id="GO:0005886">
    <property type="term" value="C:plasma membrane"/>
    <property type="evidence" value="ECO:0007669"/>
    <property type="project" value="TreeGrafter"/>
</dbReference>
<name>A0AAW7YU83_9STAP</name>
<dbReference type="RefSeq" id="WP_017636677.1">
    <property type="nucleotide sequence ID" value="NZ_JAUOQO010000004.1"/>
</dbReference>
<reference evidence="3" key="1">
    <citation type="submission" date="2023-07" db="EMBL/GenBank/DDBJ databases">
        <title>Genome content predicts the carbon catabolic preferences of heterotrophic bacteria.</title>
        <authorList>
            <person name="Gralka M."/>
        </authorList>
    </citation>
    <scope>NUCLEOTIDE SEQUENCE</scope>
    <source>
        <strain evidence="3">E2R20</strain>
    </source>
</reference>
<keyword evidence="1" id="KW-1133">Transmembrane helix</keyword>
<dbReference type="InterPro" id="IPR026870">
    <property type="entry name" value="Zinc_ribbon_dom"/>
</dbReference>
<feature type="transmembrane region" description="Helical" evidence="1">
    <location>
        <begin position="104"/>
        <end position="120"/>
    </location>
</feature>
<dbReference type="Pfam" id="PF13240">
    <property type="entry name" value="Zn_Ribbon_1"/>
    <property type="match status" value="1"/>
</dbReference>
<keyword evidence="1" id="KW-0472">Membrane</keyword>
<dbReference type="PANTHER" id="PTHR34980">
    <property type="entry name" value="INNER MEMBRANE PROTEIN-RELATED-RELATED"/>
    <property type="match status" value="1"/>
</dbReference>
<evidence type="ECO:0000259" key="2">
    <source>
        <dbReference type="Pfam" id="PF13240"/>
    </source>
</evidence>
<gene>
    <name evidence="3" type="ORF">Q4528_05875</name>
</gene>
<comment type="caution">
    <text evidence="3">The sequence shown here is derived from an EMBL/GenBank/DDBJ whole genome shotgun (WGS) entry which is preliminary data.</text>
</comment>
<dbReference type="EMBL" id="JAUOQO010000004">
    <property type="protein sequence ID" value="MDO6573683.1"/>
    <property type="molecule type" value="Genomic_DNA"/>
</dbReference>
<keyword evidence="1" id="KW-0812">Transmembrane</keyword>
<dbReference type="AlphaFoldDB" id="A0AAW7YU83"/>
<evidence type="ECO:0000256" key="1">
    <source>
        <dbReference type="SAM" id="Phobius"/>
    </source>
</evidence>
<feature type="domain" description="Zinc-ribbon" evidence="2">
    <location>
        <begin position="2"/>
        <end position="24"/>
    </location>
</feature>